<dbReference type="InterPro" id="IPR014039">
    <property type="entry name" value="Transl_elong_EFTs/EF1B_dimer"/>
</dbReference>
<evidence type="ECO:0000256" key="5">
    <source>
        <dbReference type="HAMAP-Rule" id="MF_00050"/>
    </source>
</evidence>
<comment type="subcellular location">
    <subcellularLocation>
        <location evidence="5">Cytoplasm</location>
    </subcellularLocation>
</comment>
<dbReference type="Gene3D" id="1.10.286.20">
    <property type="match status" value="1"/>
</dbReference>
<feature type="domain" description="Translation elongation factor EFTs/EF1B dimerisation" evidence="6">
    <location>
        <begin position="73"/>
        <end position="277"/>
    </location>
</feature>
<dbReference type="InterPro" id="IPR009060">
    <property type="entry name" value="UBA-like_sf"/>
</dbReference>
<evidence type="ECO:0000259" key="6">
    <source>
        <dbReference type="Pfam" id="PF00889"/>
    </source>
</evidence>
<evidence type="ECO:0000256" key="2">
    <source>
        <dbReference type="ARBA" id="ARBA00016956"/>
    </source>
</evidence>
<reference evidence="7" key="1">
    <citation type="journal article" date="2020" name="mSystems">
        <title>Genome- and Community-Level Interaction Insights into Carbon Utilization and Element Cycling Functions of Hydrothermarchaeota in Hydrothermal Sediment.</title>
        <authorList>
            <person name="Zhou Z."/>
            <person name="Liu Y."/>
            <person name="Xu W."/>
            <person name="Pan J."/>
            <person name="Luo Z.H."/>
            <person name="Li M."/>
        </authorList>
    </citation>
    <scope>NUCLEOTIDE SEQUENCE [LARGE SCALE GENOMIC DNA]</scope>
    <source>
        <strain evidence="7">SpSt-508</strain>
    </source>
</reference>
<dbReference type="PANTHER" id="PTHR11741:SF0">
    <property type="entry name" value="ELONGATION FACTOR TS, MITOCHONDRIAL"/>
    <property type="match status" value="1"/>
</dbReference>
<evidence type="ECO:0000256" key="1">
    <source>
        <dbReference type="ARBA" id="ARBA00005532"/>
    </source>
</evidence>
<dbReference type="SUPFAM" id="SSF46934">
    <property type="entry name" value="UBA-like"/>
    <property type="match status" value="1"/>
</dbReference>
<comment type="function">
    <text evidence="5">Associates with the EF-Tu.GDP complex and induces the exchange of GDP to GTP. It remains bound to the aminoacyl-tRNA.EF-Tu.GTP complex up to the GTP hydrolysis stage on the ribosome.</text>
</comment>
<dbReference type="GO" id="GO:0003746">
    <property type="term" value="F:translation elongation factor activity"/>
    <property type="evidence" value="ECO:0007669"/>
    <property type="project" value="UniProtKB-UniRule"/>
</dbReference>
<proteinExistence type="inferred from homology"/>
<evidence type="ECO:0000256" key="3">
    <source>
        <dbReference type="ARBA" id="ARBA00022768"/>
    </source>
</evidence>
<dbReference type="InterPro" id="IPR036402">
    <property type="entry name" value="EF-Ts_dimer_sf"/>
</dbReference>
<sequence>MADISAQAVKALRDKTNLPLMDVKKALIEANGDEARAIEILREAYKKISIKRAENVTSEGLVRVLIAPDGSRGAMIELQCESAPVAKAEDFVFLADQCVQQLLNGPGADTPEALLAQPAPARPGMTLQQVLEDVVNKIREKIVLARVLRVEGPVGGYAHHDGRIGVLFRAEGANKTAPVLRDVAMHVASMKPVATYPEELDAEMVAKARTRFAEEAAASGKPANIIEKIVDGRMKTFYEEQGVLTFQKFVKEESKTVNQALAEHGLKAVGFTRWVLGN</sequence>
<dbReference type="Gene3D" id="1.10.8.10">
    <property type="entry name" value="DNA helicase RuvA subunit, C-terminal domain"/>
    <property type="match status" value="1"/>
</dbReference>
<comment type="similarity">
    <text evidence="1 5">Belongs to the EF-Ts family.</text>
</comment>
<keyword evidence="4 5" id="KW-0648">Protein biosynthesis</keyword>
<dbReference type="Gene3D" id="3.30.479.20">
    <property type="entry name" value="Elongation factor Ts, dimerisation domain"/>
    <property type="match status" value="2"/>
</dbReference>
<comment type="caution">
    <text evidence="7">The sequence shown here is derived from an EMBL/GenBank/DDBJ whole genome shotgun (WGS) entry which is preliminary data.</text>
</comment>
<protein>
    <recommendedName>
        <fullName evidence="2 5">Elongation factor Ts</fullName>
        <shortName evidence="5">EF-Ts</shortName>
    </recommendedName>
</protein>
<dbReference type="SUPFAM" id="SSF54713">
    <property type="entry name" value="Elongation factor Ts (EF-Ts), dimerisation domain"/>
    <property type="match status" value="1"/>
</dbReference>
<accession>A0A7C4LJB6</accession>
<evidence type="ECO:0000256" key="4">
    <source>
        <dbReference type="ARBA" id="ARBA00022917"/>
    </source>
</evidence>
<name>A0A7C4LJB6_9PLAN</name>
<dbReference type="AlphaFoldDB" id="A0A7C4LJB6"/>
<dbReference type="InterPro" id="IPR001816">
    <property type="entry name" value="Transl_elong_EFTs/EF1B"/>
</dbReference>
<dbReference type="CDD" id="cd14275">
    <property type="entry name" value="UBA_EF-Ts"/>
    <property type="match status" value="1"/>
</dbReference>
<dbReference type="GO" id="GO:0005737">
    <property type="term" value="C:cytoplasm"/>
    <property type="evidence" value="ECO:0007669"/>
    <property type="project" value="UniProtKB-SubCell"/>
</dbReference>
<organism evidence="7">
    <name type="scientific">Schlesneria paludicola</name>
    <dbReference type="NCBI Taxonomy" id="360056"/>
    <lineage>
        <taxon>Bacteria</taxon>
        <taxon>Pseudomonadati</taxon>
        <taxon>Planctomycetota</taxon>
        <taxon>Planctomycetia</taxon>
        <taxon>Planctomycetales</taxon>
        <taxon>Planctomycetaceae</taxon>
        <taxon>Schlesneria</taxon>
    </lineage>
</organism>
<dbReference type="NCBIfam" id="TIGR00116">
    <property type="entry name" value="tsf"/>
    <property type="match status" value="1"/>
</dbReference>
<dbReference type="FunFam" id="1.10.8.10:FF:000001">
    <property type="entry name" value="Elongation factor Ts"/>
    <property type="match status" value="1"/>
</dbReference>
<dbReference type="Pfam" id="PF00889">
    <property type="entry name" value="EF_TS"/>
    <property type="match status" value="1"/>
</dbReference>
<gene>
    <name evidence="5 7" type="primary">tsf</name>
    <name evidence="7" type="ORF">ENS64_02120</name>
</gene>
<comment type="caution">
    <text evidence="5">Lacks conserved residue(s) required for the propagation of feature annotation.</text>
</comment>
<evidence type="ECO:0000313" key="7">
    <source>
        <dbReference type="EMBL" id="HGT38055.1"/>
    </source>
</evidence>
<dbReference type="PANTHER" id="PTHR11741">
    <property type="entry name" value="ELONGATION FACTOR TS"/>
    <property type="match status" value="1"/>
</dbReference>
<keyword evidence="3 5" id="KW-0251">Elongation factor</keyword>
<dbReference type="EMBL" id="DSVQ01000005">
    <property type="protein sequence ID" value="HGT38055.1"/>
    <property type="molecule type" value="Genomic_DNA"/>
</dbReference>
<keyword evidence="5" id="KW-0963">Cytoplasm</keyword>
<dbReference type="HAMAP" id="MF_00050">
    <property type="entry name" value="EF_Ts"/>
    <property type="match status" value="1"/>
</dbReference>